<reference evidence="2" key="1">
    <citation type="journal article" date="2014" name="Front. Microbiol.">
        <title>High frequency of phylogenetically diverse reductive dehalogenase-homologous genes in deep subseafloor sedimentary metagenomes.</title>
        <authorList>
            <person name="Kawai M."/>
            <person name="Futagami T."/>
            <person name="Toyoda A."/>
            <person name="Takaki Y."/>
            <person name="Nishi S."/>
            <person name="Hori S."/>
            <person name="Arai W."/>
            <person name="Tsubouchi T."/>
            <person name="Morono Y."/>
            <person name="Uchiyama I."/>
            <person name="Ito T."/>
            <person name="Fujiyama A."/>
            <person name="Inagaki F."/>
            <person name="Takami H."/>
        </authorList>
    </citation>
    <scope>NUCLEOTIDE SEQUENCE</scope>
    <source>
        <strain evidence="2">Expedition CK06-06</strain>
    </source>
</reference>
<dbReference type="EMBL" id="BARW01016709">
    <property type="protein sequence ID" value="GAI94208.1"/>
    <property type="molecule type" value="Genomic_DNA"/>
</dbReference>
<evidence type="ECO:0000313" key="2">
    <source>
        <dbReference type="EMBL" id="GAI94208.1"/>
    </source>
</evidence>
<accession>X1SMN9</accession>
<dbReference type="SUPFAM" id="SSF53335">
    <property type="entry name" value="S-adenosyl-L-methionine-dependent methyltransferases"/>
    <property type="match status" value="1"/>
</dbReference>
<dbReference type="Pfam" id="PF08241">
    <property type="entry name" value="Methyltransf_11"/>
    <property type="match status" value="1"/>
</dbReference>
<gene>
    <name evidence="2" type="ORF">S12H4_29026</name>
</gene>
<dbReference type="InterPro" id="IPR029063">
    <property type="entry name" value="SAM-dependent_MTases_sf"/>
</dbReference>
<feature type="domain" description="Methyltransferase type 11" evidence="1">
    <location>
        <begin position="31"/>
        <end position="98"/>
    </location>
</feature>
<sequence>MLRLLKNVYHRLFPPWTNYLKKELSDCETLLDLGCGRNSPVQYVSTPYSLGTELFKPYLEESKGKRIHSEYIVADIRRIEFKENSFDAVLLLDVLEHLTK</sequence>
<feature type="non-terminal residue" evidence="2">
    <location>
        <position position="100"/>
    </location>
</feature>
<dbReference type="GO" id="GO:0008757">
    <property type="term" value="F:S-adenosylmethionine-dependent methyltransferase activity"/>
    <property type="evidence" value="ECO:0007669"/>
    <property type="project" value="InterPro"/>
</dbReference>
<dbReference type="AlphaFoldDB" id="X1SMN9"/>
<dbReference type="Gene3D" id="3.40.50.150">
    <property type="entry name" value="Vaccinia Virus protein VP39"/>
    <property type="match status" value="1"/>
</dbReference>
<comment type="caution">
    <text evidence="2">The sequence shown here is derived from an EMBL/GenBank/DDBJ whole genome shotgun (WGS) entry which is preliminary data.</text>
</comment>
<protein>
    <recommendedName>
        <fullName evidence="1">Methyltransferase type 11 domain-containing protein</fullName>
    </recommendedName>
</protein>
<dbReference type="InterPro" id="IPR013216">
    <property type="entry name" value="Methyltransf_11"/>
</dbReference>
<proteinExistence type="predicted"/>
<name>X1SMN9_9ZZZZ</name>
<evidence type="ECO:0000259" key="1">
    <source>
        <dbReference type="Pfam" id="PF08241"/>
    </source>
</evidence>
<organism evidence="2">
    <name type="scientific">marine sediment metagenome</name>
    <dbReference type="NCBI Taxonomy" id="412755"/>
    <lineage>
        <taxon>unclassified sequences</taxon>
        <taxon>metagenomes</taxon>
        <taxon>ecological metagenomes</taxon>
    </lineage>
</organism>